<protein>
    <recommendedName>
        <fullName evidence="2">Polymerase/histidinol phosphatase N-terminal domain-containing protein</fullName>
    </recommendedName>
</protein>
<evidence type="ECO:0000313" key="4">
    <source>
        <dbReference type="Proteomes" id="UP000322454"/>
    </source>
</evidence>
<gene>
    <name evidence="3" type="ORF">EVJ48_08010</name>
</gene>
<feature type="domain" description="Polymerase/histidinol phosphatase N-terminal" evidence="2">
    <location>
        <begin position="55"/>
        <end position="119"/>
    </location>
</feature>
<dbReference type="SMART" id="SM00481">
    <property type="entry name" value="POLIIIAc"/>
    <property type="match status" value="1"/>
</dbReference>
<organism evidence="3 4">
    <name type="scientific">Candidatus Acidulodesulfobacterium acidiphilum</name>
    <dbReference type="NCBI Taxonomy" id="2597224"/>
    <lineage>
        <taxon>Bacteria</taxon>
        <taxon>Deltaproteobacteria</taxon>
        <taxon>Candidatus Acidulodesulfobacterales</taxon>
        <taxon>Candidatus Acidulodesulfobacterium</taxon>
    </lineage>
</organism>
<dbReference type="InterPro" id="IPR003141">
    <property type="entry name" value="Pol/His_phosphatase_N"/>
</dbReference>
<evidence type="ECO:0000259" key="2">
    <source>
        <dbReference type="SMART" id="SM00481"/>
    </source>
</evidence>
<dbReference type="EMBL" id="SHMQ01000027">
    <property type="protein sequence ID" value="RZV37916.1"/>
    <property type="molecule type" value="Genomic_DNA"/>
</dbReference>
<dbReference type="Gene3D" id="3.20.20.140">
    <property type="entry name" value="Metal-dependent hydrolases"/>
    <property type="match status" value="1"/>
</dbReference>
<keyword evidence="1" id="KW-1133">Transmembrane helix</keyword>
<dbReference type="PANTHER" id="PTHR42924:SF3">
    <property type="entry name" value="POLYMERASE_HISTIDINOL PHOSPHATASE N-TERMINAL DOMAIN-CONTAINING PROTEIN"/>
    <property type="match status" value="1"/>
</dbReference>
<dbReference type="InterPro" id="IPR016195">
    <property type="entry name" value="Pol/histidinol_Pase-like"/>
</dbReference>
<dbReference type="PANTHER" id="PTHR42924">
    <property type="entry name" value="EXONUCLEASE"/>
    <property type="match status" value="1"/>
</dbReference>
<dbReference type="Proteomes" id="UP000322454">
    <property type="component" value="Unassembled WGS sequence"/>
</dbReference>
<dbReference type="GO" id="GO:0004534">
    <property type="term" value="F:5'-3' RNA exonuclease activity"/>
    <property type="evidence" value="ECO:0007669"/>
    <property type="project" value="TreeGrafter"/>
</dbReference>
<name>A0A520X9T1_9DELT</name>
<evidence type="ECO:0000256" key="1">
    <source>
        <dbReference type="SAM" id="Phobius"/>
    </source>
</evidence>
<dbReference type="SUPFAM" id="SSF89550">
    <property type="entry name" value="PHP domain-like"/>
    <property type="match status" value="1"/>
</dbReference>
<accession>A0A520X9T1</accession>
<evidence type="ECO:0000313" key="3">
    <source>
        <dbReference type="EMBL" id="RZV37916.1"/>
    </source>
</evidence>
<dbReference type="AlphaFoldDB" id="A0A520X9T1"/>
<dbReference type="InterPro" id="IPR052018">
    <property type="entry name" value="PHP_domain"/>
</dbReference>
<keyword evidence="1" id="KW-0472">Membrane</keyword>
<comment type="caution">
    <text evidence="3">The sequence shown here is derived from an EMBL/GenBank/DDBJ whole genome shotgun (WGS) entry which is preliminary data.</text>
</comment>
<dbReference type="GO" id="GO:0035312">
    <property type="term" value="F:5'-3' DNA exonuclease activity"/>
    <property type="evidence" value="ECO:0007669"/>
    <property type="project" value="TreeGrafter"/>
</dbReference>
<keyword evidence="1" id="KW-0812">Transmembrane</keyword>
<feature type="transmembrane region" description="Helical" evidence="1">
    <location>
        <begin position="12"/>
        <end position="31"/>
    </location>
</feature>
<proteinExistence type="predicted"/>
<sequence>MNIFLFVVSTRIILILILILLILFYFWIKFFKLKIDFINRKSENRNRFKLKEINGIIHFHTLYSDGSGRIEDIIKTAKELKADFLVSSDHNTLKPKSDGLEGYYDGLFYFAGEEINTEFGHFLALGIEKEIKRGKYKDVLSEIKKQNGAGIICHPHNWWTPWKNFKVKGYDGIEIINLDSQWRGMNPLYMIAVIFTYKINSFYALHFLSHKPVKTIKFWDSVQKHKNMKTGIASADAHSNVKVTRKKRVKFPKYSELFSVARTHVFLDDKPSGKIGEDKKKITEAIKNGRCFFAFDMFGIPKGFYFGAESSDGKKYFSGDYINAAEIKDIEKVKSNTGGNIDKNDKKNVIIFAGIDINGKKNPYKINLFRNGGKIFSSKNTDLIYEINDFSKEHKSEPKPDFYRVEIDVYFGRKKITYLYSNNIEIYG</sequence>
<reference evidence="3 4" key="1">
    <citation type="submission" date="2019-01" db="EMBL/GenBank/DDBJ databases">
        <title>Insights into ecological role of a new deltaproteobacterial order Candidatus Sinidesulfobacterales (Sva0485) by metagenomics and metatranscriptomics.</title>
        <authorList>
            <person name="Tan S."/>
            <person name="Liu J."/>
            <person name="Fang Y."/>
            <person name="Hedlund B."/>
            <person name="Lian Z.-H."/>
            <person name="Huang L.-Y."/>
            <person name="Li J.-T."/>
            <person name="Huang L.-N."/>
            <person name="Li W.-J."/>
            <person name="Jiang H.-C."/>
            <person name="Dong H.-L."/>
            <person name="Shu W.-S."/>
        </authorList>
    </citation>
    <scope>NUCLEOTIDE SEQUENCE [LARGE SCALE GENOMIC DNA]</scope>
    <source>
        <strain evidence="3">AP4</strain>
    </source>
</reference>